<reference evidence="2" key="1">
    <citation type="submission" date="2021-01" db="EMBL/GenBank/DDBJ databases">
        <title>YIM 132084 draft genome.</title>
        <authorList>
            <person name="An D."/>
        </authorList>
    </citation>
    <scope>NUCLEOTIDE SEQUENCE</scope>
    <source>
        <strain evidence="2">YIM 132084</strain>
    </source>
</reference>
<protein>
    <submittedName>
        <fullName evidence="2">DUF2255 family protein</fullName>
    </submittedName>
</protein>
<gene>
    <name evidence="2" type="ORF">JL106_11230</name>
</gene>
<organism evidence="2 3">
    <name type="scientific">Nakamurella leprariae</name>
    <dbReference type="NCBI Taxonomy" id="2803911"/>
    <lineage>
        <taxon>Bacteria</taxon>
        <taxon>Bacillati</taxon>
        <taxon>Actinomycetota</taxon>
        <taxon>Actinomycetes</taxon>
        <taxon>Nakamurellales</taxon>
        <taxon>Nakamurellaceae</taxon>
        <taxon>Nakamurella</taxon>
    </lineage>
</organism>
<evidence type="ECO:0000313" key="2">
    <source>
        <dbReference type="EMBL" id="MBM9467855.1"/>
    </source>
</evidence>
<dbReference type="Pfam" id="PF10012">
    <property type="entry name" value="DUF2255"/>
    <property type="match status" value="1"/>
</dbReference>
<sequence length="121" mass="12959">MTSRTPEQLSRIEAAEEVQVSSHRPDGGLRPPVTIWVVGVGDEVFVRSAHGATNGWFRQARAAGTGRTRCTRRSTGPSRSSTTGRGVPPGTGGWSTRSSAPMRSASPCGWTRRRDRPQDGG</sequence>
<dbReference type="EMBL" id="JAERWK010000014">
    <property type="protein sequence ID" value="MBM9467855.1"/>
    <property type="molecule type" value="Genomic_DNA"/>
</dbReference>
<dbReference type="AlphaFoldDB" id="A0A938YHE7"/>
<name>A0A938YHE7_9ACTN</name>
<dbReference type="InterPro" id="IPR016888">
    <property type="entry name" value="UCP028498"/>
</dbReference>
<keyword evidence="3" id="KW-1185">Reference proteome</keyword>
<feature type="region of interest" description="Disordered" evidence="1">
    <location>
        <begin position="60"/>
        <end position="121"/>
    </location>
</feature>
<evidence type="ECO:0000256" key="1">
    <source>
        <dbReference type="SAM" id="MobiDB-lite"/>
    </source>
</evidence>
<dbReference type="Proteomes" id="UP000663792">
    <property type="component" value="Unassembled WGS sequence"/>
</dbReference>
<evidence type="ECO:0000313" key="3">
    <source>
        <dbReference type="Proteomes" id="UP000663792"/>
    </source>
</evidence>
<feature type="region of interest" description="Disordered" evidence="1">
    <location>
        <begin position="1"/>
        <end position="32"/>
    </location>
</feature>
<feature type="compositionally biased region" description="Low complexity" evidence="1">
    <location>
        <begin position="64"/>
        <end position="86"/>
    </location>
</feature>
<comment type="caution">
    <text evidence="2">The sequence shown here is derived from an EMBL/GenBank/DDBJ whole genome shotgun (WGS) entry which is preliminary data.</text>
</comment>
<proteinExistence type="predicted"/>
<accession>A0A938YHE7</accession>